<dbReference type="PIRSF" id="PIRSF004553">
    <property type="entry name" value="CHP00095"/>
    <property type="match status" value="1"/>
</dbReference>
<dbReference type="EMBL" id="FOOI01000019">
    <property type="protein sequence ID" value="SFH50347.1"/>
    <property type="molecule type" value="Genomic_DNA"/>
</dbReference>
<dbReference type="PANTHER" id="PTHR43542">
    <property type="entry name" value="METHYLTRANSFERASE"/>
    <property type="match status" value="1"/>
</dbReference>
<evidence type="ECO:0000256" key="3">
    <source>
        <dbReference type="SAM" id="MobiDB-lite"/>
    </source>
</evidence>
<evidence type="ECO:0000313" key="6">
    <source>
        <dbReference type="Proteomes" id="UP000199052"/>
    </source>
</evidence>
<organism evidence="5 6">
    <name type="scientific">Actinopolymorpha cephalotaxi</name>
    <dbReference type="NCBI Taxonomy" id="504797"/>
    <lineage>
        <taxon>Bacteria</taxon>
        <taxon>Bacillati</taxon>
        <taxon>Actinomycetota</taxon>
        <taxon>Actinomycetes</taxon>
        <taxon>Propionibacteriales</taxon>
        <taxon>Actinopolymorphaceae</taxon>
        <taxon>Actinopolymorpha</taxon>
    </lineage>
</organism>
<dbReference type="PANTHER" id="PTHR43542:SF1">
    <property type="entry name" value="METHYLTRANSFERASE"/>
    <property type="match status" value="1"/>
</dbReference>
<keyword evidence="2 5" id="KW-0808">Transferase</keyword>
<evidence type="ECO:0000256" key="1">
    <source>
        <dbReference type="ARBA" id="ARBA00022603"/>
    </source>
</evidence>
<dbReference type="RefSeq" id="WP_092888779.1">
    <property type="nucleotide sequence ID" value="NZ_FOOI01000019.1"/>
</dbReference>
<dbReference type="AlphaFoldDB" id="A0A1I3AJV3"/>
<dbReference type="InterPro" id="IPR029063">
    <property type="entry name" value="SAM-dependent_MTases_sf"/>
</dbReference>
<reference evidence="5 6" key="1">
    <citation type="submission" date="2016-10" db="EMBL/GenBank/DDBJ databases">
        <authorList>
            <person name="de Groot N.N."/>
        </authorList>
    </citation>
    <scope>NUCLEOTIDE SEQUENCE [LARGE SCALE GENOMIC DNA]</scope>
    <source>
        <strain evidence="5 6">CPCC 202808</strain>
    </source>
</reference>
<dbReference type="Proteomes" id="UP000533017">
    <property type="component" value="Unassembled WGS sequence"/>
</dbReference>
<dbReference type="Proteomes" id="UP000199052">
    <property type="component" value="Unassembled WGS sequence"/>
</dbReference>
<evidence type="ECO:0000313" key="4">
    <source>
        <dbReference type="EMBL" id="NYH82196.1"/>
    </source>
</evidence>
<dbReference type="NCBIfam" id="TIGR00095">
    <property type="entry name" value="16S rRNA (guanine(966)-N(2))-methyltransferase RsmD"/>
    <property type="match status" value="1"/>
</dbReference>
<dbReference type="EC" id="2.1.1.171" evidence="4"/>
<dbReference type="EMBL" id="JACBZA010000001">
    <property type="protein sequence ID" value="NYH82196.1"/>
    <property type="molecule type" value="Genomic_DNA"/>
</dbReference>
<dbReference type="GO" id="GO:0052913">
    <property type="term" value="F:16S rRNA (guanine(966)-N(2))-methyltransferase activity"/>
    <property type="evidence" value="ECO:0007669"/>
    <property type="project" value="UniProtKB-EC"/>
</dbReference>
<dbReference type="InterPro" id="IPR004398">
    <property type="entry name" value="RNA_MeTrfase_RsmD"/>
</dbReference>
<keyword evidence="1 5" id="KW-0489">Methyltransferase</keyword>
<dbReference type="Gene3D" id="3.40.50.150">
    <property type="entry name" value="Vaccinia Virus protein VP39"/>
    <property type="match status" value="1"/>
</dbReference>
<dbReference type="STRING" id="504797.SAMN05421678_119108"/>
<proteinExistence type="predicted"/>
<keyword evidence="7" id="KW-1185">Reference proteome</keyword>
<accession>A0A1I3AJV3</accession>
<name>A0A1I3AJV3_9ACTN</name>
<dbReference type="SUPFAM" id="SSF53335">
    <property type="entry name" value="S-adenosyl-L-methionine-dependent methyltransferases"/>
    <property type="match status" value="1"/>
</dbReference>
<dbReference type="CDD" id="cd02440">
    <property type="entry name" value="AdoMet_MTases"/>
    <property type="match status" value="1"/>
</dbReference>
<evidence type="ECO:0000313" key="5">
    <source>
        <dbReference type="EMBL" id="SFH50347.1"/>
    </source>
</evidence>
<evidence type="ECO:0000256" key="2">
    <source>
        <dbReference type="ARBA" id="ARBA00022679"/>
    </source>
</evidence>
<feature type="compositionally biased region" description="Basic and acidic residues" evidence="3">
    <location>
        <begin position="18"/>
        <end position="27"/>
    </location>
</feature>
<protein>
    <submittedName>
        <fullName evidence="5">16S rRNA (Guanine966-N2)-methyltransferase</fullName>
        <ecNumber evidence="4">2.1.1.171</ecNumber>
    </submittedName>
</protein>
<reference evidence="4 7" key="2">
    <citation type="submission" date="2020-07" db="EMBL/GenBank/DDBJ databases">
        <title>Sequencing the genomes of 1000 actinobacteria strains.</title>
        <authorList>
            <person name="Klenk H.-P."/>
        </authorList>
    </citation>
    <scope>NUCLEOTIDE SEQUENCE [LARGE SCALE GENOMIC DNA]</scope>
    <source>
        <strain evidence="4 7">DSM 45117</strain>
    </source>
</reference>
<dbReference type="OrthoDB" id="9803017at2"/>
<gene>
    <name evidence="4" type="ORF">FHR37_001047</name>
    <name evidence="5" type="ORF">SAMN05421678_119108</name>
</gene>
<dbReference type="Pfam" id="PF03602">
    <property type="entry name" value="Cons_hypoth95"/>
    <property type="match status" value="1"/>
</dbReference>
<evidence type="ECO:0000313" key="7">
    <source>
        <dbReference type="Proteomes" id="UP000533017"/>
    </source>
</evidence>
<sequence>MSRIVAGEARGRRLSVPDGKDTRPTSDRVRESLFASLSSELGSLEGLRFLDLYAGSGAVGIEALSRGASAVVLVEVARRAVGVIRDNLRTVGLPGGSLLAGRVERVVGGPPPEPDGFEVVYVDPPYSLPDAAVVAVLRDLAGNGWLAPDAVVVVERSARSAAFSWPPGFAADRMRKYGDTALWYGHAADGEGTIEG</sequence>
<feature type="region of interest" description="Disordered" evidence="3">
    <location>
        <begin position="1"/>
        <end position="27"/>
    </location>
</feature>